<dbReference type="EMBL" id="QWEZ01000001">
    <property type="protein sequence ID" value="RRJ83678.1"/>
    <property type="molecule type" value="Genomic_DNA"/>
</dbReference>
<comment type="caution">
    <text evidence="2">The sequence shown here is derived from an EMBL/GenBank/DDBJ whole genome shotgun (WGS) entry which is preliminary data.</text>
</comment>
<evidence type="ECO:0000313" key="2">
    <source>
        <dbReference type="EMBL" id="RRJ83678.1"/>
    </source>
</evidence>
<name>A0A3P3VP27_9GAMM</name>
<feature type="chain" id="PRO_5018251686" evidence="1">
    <location>
        <begin position="23"/>
        <end position="156"/>
    </location>
</feature>
<accession>A0A3P3VP27</accession>
<dbReference type="Gene3D" id="2.60.40.1890">
    <property type="entry name" value="PCu(A)C copper chaperone"/>
    <property type="match status" value="1"/>
</dbReference>
<dbReference type="PANTHER" id="PTHR36302">
    <property type="entry name" value="BLR7088 PROTEIN"/>
    <property type="match status" value="1"/>
</dbReference>
<dbReference type="InterPro" id="IPR058248">
    <property type="entry name" value="Lxx211020-like"/>
</dbReference>
<organism evidence="2 3">
    <name type="scientific">Aestuariirhabdus litorea</name>
    <dbReference type="NCBI Taxonomy" id="2528527"/>
    <lineage>
        <taxon>Bacteria</taxon>
        <taxon>Pseudomonadati</taxon>
        <taxon>Pseudomonadota</taxon>
        <taxon>Gammaproteobacteria</taxon>
        <taxon>Oceanospirillales</taxon>
        <taxon>Aestuariirhabdaceae</taxon>
        <taxon>Aestuariirhabdus</taxon>
    </lineage>
</organism>
<dbReference type="AlphaFoldDB" id="A0A3P3VP27"/>
<protein>
    <submittedName>
        <fullName evidence="2">Copper chaperone PCu(A)C</fullName>
    </submittedName>
</protein>
<evidence type="ECO:0000256" key="1">
    <source>
        <dbReference type="SAM" id="SignalP"/>
    </source>
</evidence>
<evidence type="ECO:0000313" key="3">
    <source>
        <dbReference type="Proteomes" id="UP000280792"/>
    </source>
</evidence>
<dbReference type="Pfam" id="PF04314">
    <property type="entry name" value="PCuAC"/>
    <property type="match status" value="1"/>
</dbReference>
<proteinExistence type="predicted"/>
<reference evidence="2 3" key="1">
    <citation type="submission" date="2018-08" db="EMBL/GenBank/DDBJ databases">
        <authorList>
            <person name="Khan S.A."/>
        </authorList>
    </citation>
    <scope>NUCLEOTIDE SEQUENCE [LARGE SCALE GENOMIC DNA]</scope>
    <source>
        <strain evidence="2 3">GTF-13</strain>
    </source>
</reference>
<dbReference type="InterPro" id="IPR036182">
    <property type="entry name" value="PCuAC_sf"/>
</dbReference>
<feature type="signal peptide" evidence="1">
    <location>
        <begin position="1"/>
        <end position="22"/>
    </location>
</feature>
<dbReference type="InterPro" id="IPR007410">
    <property type="entry name" value="LpqE-like"/>
</dbReference>
<keyword evidence="3" id="KW-1185">Reference proteome</keyword>
<dbReference type="RefSeq" id="WP_125013873.1">
    <property type="nucleotide sequence ID" value="NZ_QWEZ01000001.1"/>
</dbReference>
<dbReference type="PANTHER" id="PTHR36302:SF1">
    <property type="entry name" value="COPPER CHAPERONE PCU(A)C"/>
    <property type="match status" value="1"/>
</dbReference>
<reference evidence="2 3" key="2">
    <citation type="submission" date="2018-12" db="EMBL/GenBank/DDBJ databases">
        <title>Simiduia agarivorans gen. nov., sp. nov., a marine, agarolytic bacterium isolated from shallow coastal water from Keelung, Taiwan.</title>
        <authorList>
            <person name="Shieh W.Y."/>
        </authorList>
    </citation>
    <scope>NUCLEOTIDE SEQUENCE [LARGE SCALE GENOMIC DNA]</scope>
    <source>
        <strain evidence="2 3">GTF-13</strain>
    </source>
</reference>
<dbReference type="Proteomes" id="UP000280792">
    <property type="component" value="Unassembled WGS sequence"/>
</dbReference>
<sequence length="156" mass="16788">MRLHRFILTLLCGLSLSATVSASEELIISEGWVRVTPPGATNSAAYMTITNRSDTPLTLVAARTSTASMTQLHQSKMEMGMMKMEQQAEGIKLAAQSTLELKPGGYHVMLMGVTSPLNEGDQVMLVLEFSDGALRELLLPVLSQSPGQLPAATMTH</sequence>
<keyword evidence="1" id="KW-0732">Signal</keyword>
<gene>
    <name evidence="2" type="ORF">D0544_00715</name>
</gene>
<dbReference type="SUPFAM" id="SSF110087">
    <property type="entry name" value="DR1885-like metal-binding protein"/>
    <property type="match status" value="1"/>
</dbReference>